<reference evidence="4 5" key="1">
    <citation type="journal article" date="2016" name="Gut Pathog.">
        <title>Whole genome sequencing of "Faecalibaculum rodentium" ALO17, isolated from C57BL/6J laboratory mouse feces.</title>
        <authorList>
            <person name="Lim S."/>
            <person name="Chang D.H."/>
            <person name="Ahn S."/>
            <person name="Kim B.C."/>
        </authorList>
    </citation>
    <scope>NUCLEOTIDE SEQUENCE [LARGE SCALE GENOMIC DNA]</scope>
    <source>
        <strain evidence="4 5">Alo17</strain>
    </source>
</reference>
<evidence type="ECO:0000256" key="2">
    <source>
        <dbReference type="ARBA" id="ARBA00022679"/>
    </source>
</evidence>
<name>A0A140DSI0_9FIRM</name>
<dbReference type="GO" id="GO:0008171">
    <property type="term" value="F:O-methyltransferase activity"/>
    <property type="evidence" value="ECO:0007669"/>
    <property type="project" value="InterPro"/>
</dbReference>
<keyword evidence="2 4" id="KW-0808">Transferase</keyword>
<evidence type="ECO:0000313" key="5">
    <source>
        <dbReference type="Proteomes" id="UP000069771"/>
    </source>
</evidence>
<dbReference type="InterPro" id="IPR029063">
    <property type="entry name" value="SAM-dependent_MTases_sf"/>
</dbReference>
<dbReference type="InterPro" id="IPR002935">
    <property type="entry name" value="SAM_O-MeTrfase"/>
</dbReference>
<dbReference type="OrthoDB" id="9799672at2"/>
<accession>A0A140DSI0</accession>
<gene>
    <name evidence="4" type="ORF">AALO17_04730</name>
</gene>
<evidence type="ECO:0000256" key="1">
    <source>
        <dbReference type="ARBA" id="ARBA00022603"/>
    </source>
</evidence>
<dbReference type="EMBL" id="CP011391">
    <property type="protein sequence ID" value="AMK53607.1"/>
    <property type="molecule type" value="Genomic_DNA"/>
</dbReference>
<proteinExistence type="predicted"/>
<evidence type="ECO:0000313" key="4">
    <source>
        <dbReference type="EMBL" id="AMK53607.1"/>
    </source>
</evidence>
<dbReference type="Pfam" id="PF01596">
    <property type="entry name" value="Methyltransf_3"/>
    <property type="match status" value="1"/>
</dbReference>
<dbReference type="KEGG" id="fro:AALO17_04730"/>
<dbReference type="PANTHER" id="PTHR43167">
    <property type="entry name" value="PUTATIVE (AFU_ORTHOLOGUE AFUA_6G01830)-RELATED"/>
    <property type="match status" value="1"/>
</dbReference>
<protein>
    <submittedName>
        <fullName evidence="4">SAM-dependent methyltransferase</fullName>
    </submittedName>
</protein>
<dbReference type="STRING" id="1702221.AALO17_04730"/>
<dbReference type="Proteomes" id="UP000069771">
    <property type="component" value="Chromosome"/>
</dbReference>
<dbReference type="Gene3D" id="3.40.50.150">
    <property type="entry name" value="Vaccinia Virus protein VP39"/>
    <property type="match status" value="1"/>
</dbReference>
<keyword evidence="1 4" id="KW-0489">Methyltransferase</keyword>
<dbReference type="CDD" id="cd02440">
    <property type="entry name" value="AdoMet_MTases"/>
    <property type="match status" value="1"/>
</dbReference>
<organism evidence="4 5">
    <name type="scientific">Faecalibaculum rodentium</name>
    <dbReference type="NCBI Taxonomy" id="1702221"/>
    <lineage>
        <taxon>Bacteria</taxon>
        <taxon>Bacillati</taxon>
        <taxon>Bacillota</taxon>
        <taxon>Erysipelotrichia</taxon>
        <taxon>Erysipelotrichales</taxon>
        <taxon>Erysipelotrichaceae</taxon>
        <taxon>Faecalibaculum</taxon>
    </lineage>
</organism>
<dbReference type="AlphaFoldDB" id="A0A140DSI0"/>
<keyword evidence="5" id="KW-1185">Reference proteome</keyword>
<dbReference type="SUPFAM" id="SSF53335">
    <property type="entry name" value="S-adenosyl-L-methionine-dependent methyltransferases"/>
    <property type="match status" value="1"/>
</dbReference>
<evidence type="ECO:0000256" key="3">
    <source>
        <dbReference type="ARBA" id="ARBA00022691"/>
    </source>
</evidence>
<dbReference type="PANTHER" id="PTHR43167:SF1">
    <property type="entry name" value="PUTATIVE (AFU_ORTHOLOGUE AFUA_6G01830)-RELATED"/>
    <property type="match status" value="1"/>
</dbReference>
<keyword evidence="3" id="KW-0949">S-adenosyl-L-methionine</keyword>
<sequence>MKDSLEITKEAVVGMVPVMEAEGLEELAALAKANNCRTMLEIGTAVARTAVYMAEQGLTVTTIERDPDMIWQARRNIAESGQSVRLVEADAREADIRGTFDLIFIDAAKSQYRRFFERYAPLLSEHGIIVTDNMKFHGMVDHPERTQNRHTRGLIRRLREYRQYLESLEDWETEFLDDRGDGIAVSRRKR</sequence>
<dbReference type="GO" id="GO:0032259">
    <property type="term" value="P:methylation"/>
    <property type="evidence" value="ECO:0007669"/>
    <property type="project" value="UniProtKB-KW"/>
</dbReference>